<feature type="region of interest" description="Disordered" evidence="1">
    <location>
        <begin position="1872"/>
        <end position="1900"/>
    </location>
</feature>
<organism evidence="3 4">
    <name type="scientific">Plasmodium vivax</name>
    <name type="common">malaria parasite P. vivax</name>
    <dbReference type="NCBI Taxonomy" id="5855"/>
    <lineage>
        <taxon>Eukaryota</taxon>
        <taxon>Sar</taxon>
        <taxon>Alveolata</taxon>
        <taxon>Apicomplexa</taxon>
        <taxon>Aconoidasida</taxon>
        <taxon>Haemosporida</taxon>
        <taxon>Plasmodiidae</taxon>
        <taxon>Plasmodium</taxon>
        <taxon>Plasmodium (Plasmodium)</taxon>
    </lineage>
</organism>
<feature type="compositionally biased region" description="Basic and acidic residues" evidence="1">
    <location>
        <begin position="1156"/>
        <end position="1177"/>
    </location>
</feature>
<feature type="region of interest" description="Disordered" evidence="1">
    <location>
        <begin position="1152"/>
        <end position="1201"/>
    </location>
</feature>
<evidence type="ECO:0000313" key="3">
    <source>
        <dbReference type="EMBL" id="SCO66406.1"/>
    </source>
</evidence>
<dbReference type="VEuPathDB" id="PlasmoDB:PVPAM_070013900"/>
<dbReference type="InterPro" id="IPR025697">
    <property type="entry name" value="CLU_dom"/>
</dbReference>
<sequence>MRERMHTNDPQFKSHFALKIKLKALHLFCEDLSDVLKLKFRIYYDGEDERSVRVSPERVRVIEVLNRDCNFMLKSIINKSIYLPMVCLGGKCPQFINIICSIGKGRELGLRLYLNKNYAFLKYYATYKLYSVYDCDDGSVRGHLELALDLVNCNRSVPYLGREPSKMGKDDHYLLATEVSVSKLWKEMVGQRTERDVNAYVESFRIMREDGFNEVPLTGGNTPLSLFGGSAKHVYEQVPIPLVSPAGLFDHFYMEVFPRYKKSNPSWIRVVNDAYDKYLCRHFQKKDMYEEIRACALFFYLESVFVKVAASFAKCVIIQEYTKYTSPRYVDALLAGKANHRIQLDDDFKYEKISGESPLDVFKLFDGDEVYVTHDSCAVGEGLLGILIFGDDRTDTDLACKTYNREVKAQQWINKGIAEVKSQNVKGLAKECGKGRLGETVSLSLLSFNLSALVSYKGFKMYVIPCPVFPLTVRRLDGVGGDLKHELRLLERAIPTYALLRGEKRKEAFLVKDQSEDNYVFYNINTMFVGTKKRHFPIFEGPQGEAPHNEDKNNEGFCKEKSFYSNEMKVREDLDLYCEEAETDGWGGGTHGKASEKCIEKYTEKYTEKCIDKYTEKYIERVLREMESLSCSVPFDSVSLKMYLHGRGLKMKHLGKMLSCVSLRWLYEMIQNEILIRCVKRYLHLCVREICLFCKGRVSQHGGVGGIGGGIGGGLHGAENCSTNSAPPPAELDFSVESDLLSDEVGLLNGETSPPRCYDAGGDNATCSEASSLRSDDTGGTSEWGYRHYLLRKREAKRELCSRKKALKSFIGMRKVLSRKVLLESHLGSAQSSGGLSGGLNGGSPNWGNNPQGRNSLLSKLLNFDAFQKYSNGEVYILKRKKVQGGTKIAKKKYKGGVNLIDMFVINLFNLIFAQESGADGDLLADLQNIAARFFHTKVGNSVEAAQRNYLFTNLQPCLGISFHRASVNQQGGRFTVHHLKAYGTKIKRSLNVTYMQLPTYKYTQRYERIPLDMASENKKILSSVIFFTLMYYHHLSATDEVYTREFFLRRGSSDEEDTSSRHNKTRTVRANSLTPSKDNLTFYSDSNYVPLYGFLNIVAVGVQLGFFESTVKKFFALFRYIPERSVISVRVRVMWLCMHALKGRYPQGGGILRGDTLRGDTPGDEKPSENRAEKPYKTGNKKRVLPPFRENSLDEESTRGSFSSVSGRGVFLLDDESVEQCSDCDDLWNEAYGEKSNLQLGDNWSDSSESEMRQTERGEKSDWRKADRKIAFRAGDKLDLYKATRECCSAILNSYFVFFHPVHLDFYLSLAWYNRRVENYRELLLLLRTAILLQLNMRLKNHPGERIEDMVQLTDNFENLVYFNFDVSSHKGSGLRKEKEHLLLERVRNACNFFLNSICYPHEELFLHGNLEMMMKCSSVYSIRLGCTVHQFANTLFYYYYTNRVIMKYRNENFVMNGSLCCISVLEHVRDVYQSFGAENVHVGGASLDLALMALKTFLSEMPEFGGSCVMAYALANARRAAQILRRKLGINHPDALHSHYVLSLVHMYLDSGKCLHMFEEISYYLLNYKYPHGEANKTNRVYWYVPDFALTHEGAHSTGRIPNRRRIKWYLLHSWFSICMPMKYLRKIRRILFLLFSAERCRRRSGPGKRGASVDGRRDGRRDDRRDDRRGDLLPGNVLWACSKNIDEEHIFPYEQLVSCIRGYRNIFPLQGLLSQMEEYNNLLKYNKHVVEGSTSRVGRWDDRGVATMETPHHGDDIRFVPLLLSRVDPQHGSKEEAFSDGFVKNAMNHKNEFANYLQHPHFRNDEAVEEYLKRETQEDTIKRKQSVTDYYLKKLIKMVEGQVELLYKREKHKHDRKLHLSGRTNKLCASLPLQKEKERRSERDNHTEGCSLGRNGRVPFNGKDVETASFLSFEKRGDCLGVSSTGCEENSSSGQRNDGSGDKGDRRGREHVGATQMGKLSGASLVNNDVHVLMSLLYHFLNVERLRLFYSRAADGQ</sequence>
<feature type="region of interest" description="Disordered" evidence="1">
    <location>
        <begin position="1926"/>
        <end position="1952"/>
    </location>
</feature>
<feature type="domain" description="Clu" evidence="2">
    <location>
        <begin position="219"/>
        <end position="543"/>
    </location>
</feature>
<gene>
    <name evidence="3" type="ORF">PVT01_070012000</name>
</gene>
<feature type="region of interest" description="Disordered" evidence="1">
    <location>
        <begin position="1240"/>
        <end position="1261"/>
    </location>
</feature>
<name>A0A1G4GV22_PLAVI</name>
<feature type="compositionally biased region" description="Basic and acidic residues" evidence="1">
    <location>
        <begin position="1251"/>
        <end position="1261"/>
    </location>
</feature>
<feature type="region of interest" description="Disordered" evidence="1">
    <location>
        <begin position="830"/>
        <end position="849"/>
    </location>
</feature>
<dbReference type="EMBL" id="LT615245">
    <property type="protein sequence ID" value="SCO66406.1"/>
    <property type="molecule type" value="Genomic_DNA"/>
</dbReference>
<dbReference type="PROSITE" id="PS51823">
    <property type="entry name" value="CLU"/>
    <property type="match status" value="1"/>
</dbReference>
<dbReference type="InterPro" id="IPR033646">
    <property type="entry name" value="CLU-central"/>
</dbReference>
<accession>A0A1G4GV22</accession>
<evidence type="ECO:0000259" key="2">
    <source>
        <dbReference type="PROSITE" id="PS51823"/>
    </source>
</evidence>
<dbReference type="VEuPathDB" id="PlasmoDB:PVW1_070013500"/>
<feature type="compositionally biased region" description="Polar residues" evidence="1">
    <location>
        <begin position="1926"/>
        <end position="1938"/>
    </location>
</feature>
<feature type="compositionally biased region" description="Basic and acidic residues" evidence="1">
    <location>
        <begin position="1942"/>
        <end position="1952"/>
    </location>
</feature>
<feature type="compositionally biased region" description="Basic and acidic residues" evidence="1">
    <location>
        <begin position="1877"/>
        <end position="1890"/>
    </location>
</feature>
<dbReference type="VEuPathDB" id="PlasmoDB:PVP01_0707000"/>
<feature type="region of interest" description="Disordered" evidence="1">
    <location>
        <begin position="1645"/>
        <end position="1670"/>
    </location>
</feature>
<dbReference type="Proteomes" id="UP000196402">
    <property type="component" value="Chromosome 7"/>
</dbReference>
<proteinExistence type="predicted"/>
<evidence type="ECO:0000256" key="1">
    <source>
        <dbReference type="SAM" id="MobiDB-lite"/>
    </source>
</evidence>
<feature type="compositionally biased region" description="Basic and acidic residues" evidence="1">
    <location>
        <begin position="1657"/>
        <end position="1670"/>
    </location>
</feature>
<protein>
    <recommendedName>
        <fullName evidence="2">Clu domain-containing protein</fullName>
    </recommendedName>
</protein>
<dbReference type="Pfam" id="PF12807">
    <property type="entry name" value="eIF3_p135"/>
    <property type="match status" value="1"/>
</dbReference>
<reference evidence="3 4" key="1">
    <citation type="submission" date="2016-07" db="EMBL/GenBank/DDBJ databases">
        <authorList>
            <consortium name="Pathogen Informatics"/>
        </authorList>
    </citation>
    <scope>NUCLEOTIDE SEQUENCE [LARGE SCALE GENOMIC DNA]</scope>
</reference>
<dbReference type="VEuPathDB" id="PlasmoDB:PVX_098865"/>
<evidence type="ECO:0000313" key="4">
    <source>
        <dbReference type="Proteomes" id="UP000196402"/>
    </source>
</evidence>
<dbReference type="eggNOG" id="ENOG502SFIH">
    <property type="taxonomic scope" value="Eukaryota"/>
</dbReference>